<feature type="transmembrane region" description="Helical" evidence="9">
    <location>
        <begin position="568"/>
        <end position="586"/>
    </location>
</feature>
<feature type="transmembrane region" description="Helical" evidence="9">
    <location>
        <begin position="185"/>
        <end position="206"/>
    </location>
</feature>
<keyword evidence="12" id="KW-1185">Reference proteome</keyword>
<reference evidence="11 12" key="1">
    <citation type="journal article" date="2018" name="Arch. Microbiol.">
        <title>Hymenobacter segetis sp. nov., isolated from soil.</title>
        <authorList>
            <person name="Ten L.N."/>
            <person name="Lim S.J."/>
            <person name="Kim B.O."/>
            <person name="Kang I.K."/>
            <person name="Jung H.Y."/>
        </authorList>
    </citation>
    <scope>NUCLEOTIDE SEQUENCE [LARGE SCALE GENOMIC DNA]</scope>
    <source>
        <strain evidence="11 12">S7-3-11</strain>
    </source>
</reference>
<dbReference type="PROSITE" id="PS50263">
    <property type="entry name" value="CN_HYDROLASE"/>
    <property type="match status" value="1"/>
</dbReference>
<dbReference type="PANTHER" id="PTHR38686">
    <property type="entry name" value="APOLIPOPROTEIN N-ACYLTRANSFERASE"/>
    <property type="match status" value="1"/>
</dbReference>
<comment type="similarity">
    <text evidence="2 9">Belongs to the CN hydrolase family. Apolipoprotein N-acyltransferase subfamily.</text>
</comment>
<dbReference type="Pfam" id="PF20154">
    <property type="entry name" value="LNT_N"/>
    <property type="match status" value="1"/>
</dbReference>
<comment type="catalytic activity">
    <reaction evidence="9">
        <text>N-terminal S-1,2-diacyl-sn-glyceryl-L-cysteinyl-[lipoprotein] + a glycerophospholipid = N-acyl-S-1,2-diacyl-sn-glyceryl-L-cysteinyl-[lipoprotein] + a 2-acyl-sn-glycero-3-phospholipid + H(+)</text>
        <dbReference type="Rhea" id="RHEA:48228"/>
        <dbReference type="Rhea" id="RHEA-COMP:14681"/>
        <dbReference type="Rhea" id="RHEA-COMP:14684"/>
        <dbReference type="ChEBI" id="CHEBI:15378"/>
        <dbReference type="ChEBI" id="CHEBI:136912"/>
        <dbReference type="ChEBI" id="CHEBI:140656"/>
        <dbReference type="ChEBI" id="CHEBI:140657"/>
        <dbReference type="ChEBI" id="CHEBI:140660"/>
        <dbReference type="EC" id="2.3.1.269"/>
    </reaction>
</comment>
<keyword evidence="4 9" id="KW-0808">Transferase</keyword>
<dbReference type="NCBIfam" id="TIGR00546">
    <property type="entry name" value="lnt"/>
    <property type="match status" value="1"/>
</dbReference>
<dbReference type="Pfam" id="PF00795">
    <property type="entry name" value="CN_hydrolase"/>
    <property type="match status" value="1"/>
</dbReference>
<protein>
    <recommendedName>
        <fullName evidence="9">Apolipoprotein N-acyltransferase</fullName>
        <shortName evidence="9">ALP N-acyltransferase</shortName>
        <ecNumber evidence="9">2.3.1.269</ecNumber>
    </recommendedName>
</protein>
<dbReference type="HAMAP" id="MF_01148">
    <property type="entry name" value="Lnt"/>
    <property type="match status" value="1"/>
</dbReference>
<dbReference type="InterPro" id="IPR036526">
    <property type="entry name" value="C-N_Hydrolase_sf"/>
</dbReference>
<feature type="transmembrane region" description="Helical" evidence="9">
    <location>
        <begin position="86"/>
        <end position="106"/>
    </location>
</feature>
<dbReference type="PANTHER" id="PTHR38686:SF1">
    <property type="entry name" value="APOLIPOPROTEIN N-ACYLTRANSFERASE"/>
    <property type="match status" value="1"/>
</dbReference>
<evidence type="ECO:0000256" key="7">
    <source>
        <dbReference type="ARBA" id="ARBA00023136"/>
    </source>
</evidence>
<dbReference type="SUPFAM" id="SSF56317">
    <property type="entry name" value="Carbon-nitrogen hydrolase"/>
    <property type="match status" value="1"/>
</dbReference>
<dbReference type="Proteomes" id="UP001479606">
    <property type="component" value="Unassembled WGS sequence"/>
</dbReference>
<dbReference type="EC" id="2.3.1.269" evidence="9"/>
<feature type="transmembrane region" description="Helical" evidence="9">
    <location>
        <begin position="58"/>
        <end position="74"/>
    </location>
</feature>
<comment type="subcellular location">
    <subcellularLocation>
        <location evidence="1 9">Cell membrane</location>
        <topology evidence="1 9">Multi-pass membrane protein</topology>
    </subcellularLocation>
</comment>
<evidence type="ECO:0000256" key="4">
    <source>
        <dbReference type="ARBA" id="ARBA00022679"/>
    </source>
</evidence>
<dbReference type="Gene3D" id="3.60.110.10">
    <property type="entry name" value="Carbon-nitrogen hydrolase"/>
    <property type="match status" value="1"/>
</dbReference>
<comment type="pathway">
    <text evidence="9">Protein modification; lipoprotein biosynthesis (N-acyl transfer).</text>
</comment>
<evidence type="ECO:0000313" key="11">
    <source>
        <dbReference type="EMBL" id="MEL5996368.1"/>
    </source>
</evidence>
<dbReference type="GO" id="GO:0016746">
    <property type="term" value="F:acyltransferase activity"/>
    <property type="evidence" value="ECO:0007669"/>
    <property type="project" value="UniProtKB-KW"/>
</dbReference>
<dbReference type="EMBL" id="JBCEVZ010000070">
    <property type="protein sequence ID" value="MEL5996368.1"/>
    <property type="molecule type" value="Genomic_DNA"/>
</dbReference>
<name>A0ABU9M2Q4_9BACT</name>
<dbReference type="CDD" id="cd07571">
    <property type="entry name" value="ALP_N-acyl_transferase"/>
    <property type="match status" value="1"/>
</dbReference>
<keyword evidence="8 9" id="KW-0012">Acyltransferase</keyword>
<accession>A0ABU9M2Q4</accession>
<evidence type="ECO:0000256" key="5">
    <source>
        <dbReference type="ARBA" id="ARBA00022692"/>
    </source>
</evidence>
<keyword evidence="5 9" id="KW-0812">Transmembrane</keyword>
<comment type="caution">
    <text evidence="11">The sequence shown here is derived from an EMBL/GenBank/DDBJ whole genome shotgun (WGS) entry which is preliminary data.</text>
</comment>
<dbReference type="InterPro" id="IPR004563">
    <property type="entry name" value="Apolipo_AcylTrfase"/>
</dbReference>
<feature type="transmembrane region" description="Helical" evidence="9">
    <location>
        <begin position="245"/>
        <end position="266"/>
    </location>
</feature>
<evidence type="ECO:0000256" key="9">
    <source>
        <dbReference type="HAMAP-Rule" id="MF_01148"/>
    </source>
</evidence>
<evidence type="ECO:0000313" key="12">
    <source>
        <dbReference type="Proteomes" id="UP001479606"/>
    </source>
</evidence>
<dbReference type="InterPro" id="IPR045378">
    <property type="entry name" value="LNT_N"/>
</dbReference>
<sequence length="595" mass="66708">MPRPPASPAPAAKTVTAALPTMTMTPTTRTSPLLQQPLVLAVLGALLLSGGWAPWPTAWLAPLLFIGWVPYLLMERQLTLTGARKGRVFASTYLMLVLWNALTTWWVSYADLPAGIAAVVLNALLMCLPLMAFRQTKKRLGNRWGYLSLPIYWIAFEQLHLHWDITWPWLTLGNGFAAAPQWVQWYEYTGFLGGSVWVWVVNLLFFQALLKHLPVLAFQPADTRFDELNRTETFRKSAFEWQPSFGTPLFFILLPLALSYLMSAAYKEKGPTAEVVVVQPNFDPYVEKFEGGPKFIPYDEQLTRLMQLSEQHLTPKTRLVLWPETALEEPYWENTIETNPKILRVREWLRQHPGVALLTGITTLGSYPNKEAASETARYRDDLGYYDFFNTGAFFANATAPVVFYHKSRLVPGVEKIPPMLASLIAHIDLGGTVGSVGSQPERTVYPAPANAPALRVAPVICYESIYGDFIGEYAHNGATLLGLVTNDAWWHDSPGYRQLLSYGQLRCIETRRDLARSANTGFTGFINQKGEITQREKAWIPTASRATVHLNDEVTFYVRFGELIGRGAQVLAVLLLVGAIVVGWMRKSSTVQQA</sequence>
<comment type="function">
    <text evidence="9">Catalyzes the phospholipid dependent N-acylation of the N-terminal cysteine of apolipoprotein, the last step in lipoprotein maturation.</text>
</comment>
<proteinExistence type="inferred from homology"/>
<evidence type="ECO:0000256" key="1">
    <source>
        <dbReference type="ARBA" id="ARBA00004651"/>
    </source>
</evidence>
<evidence type="ECO:0000259" key="10">
    <source>
        <dbReference type="PROSITE" id="PS50263"/>
    </source>
</evidence>
<keyword evidence="6 9" id="KW-1133">Transmembrane helix</keyword>
<evidence type="ECO:0000256" key="6">
    <source>
        <dbReference type="ARBA" id="ARBA00022989"/>
    </source>
</evidence>
<keyword evidence="7 9" id="KW-0472">Membrane</keyword>
<dbReference type="InterPro" id="IPR003010">
    <property type="entry name" value="C-N_Hydrolase"/>
</dbReference>
<evidence type="ECO:0000256" key="2">
    <source>
        <dbReference type="ARBA" id="ARBA00010065"/>
    </source>
</evidence>
<feature type="domain" description="CN hydrolase" evidence="10">
    <location>
        <begin position="273"/>
        <end position="551"/>
    </location>
</feature>
<organism evidence="11 12">
    <name type="scientific">Hymenobacter segetis</name>
    <dbReference type="NCBI Taxonomy" id="2025509"/>
    <lineage>
        <taxon>Bacteria</taxon>
        <taxon>Pseudomonadati</taxon>
        <taxon>Bacteroidota</taxon>
        <taxon>Cytophagia</taxon>
        <taxon>Cytophagales</taxon>
        <taxon>Hymenobacteraceae</taxon>
        <taxon>Hymenobacter</taxon>
    </lineage>
</organism>
<evidence type="ECO:0000256" key="8">
    <source>
        <dbReference type="ARBA" id="ARBA00023315"/>
    </source>
</evidence>
<feature type="transmembrane region" description="Helical" evidence="9">
    <location>
        <begin position="112"/>
        <end position="132"/>
    </location>
</feature>
<keyword evidence="3 9" id="KW-1003">Cell membrane</keyword>
<gene>
    <name evidence="9 11" type="primary">lnt</name>
    <name evidence="11" type="ORF">AAFH49_19295</name>
</gene>
<evidence type="ECO:0000256" key="3">
    <source>
        <dbReference type="ARBA" id="ARBA00022475"/>
    </source>
</evidence>